<dbReference type="InterPro" id="IPR008972">
    <property type="entry name" value="Cupredoxin"/>
</dbReference>
<gene>
    <name evidence="5" type="ORF">A2898_01395</name>
</gene>
<feature type="compositionally biased region" description="Low complexity" evidence="3">
    <location>
        <begin position="28"/>
        <end position="40"/>
    </location>
</feature>
<feature type="domain" description="Blue (type 1) copper" evidence="4">
    <location>
        <begin position="105"/>
        <end position="185"/>
    </location>
</feature>
<organism evidence="5 6">
    <name type="scientific">Candidatus Kerfeldbacteria bacterium RIFCSPLOWO2_01_FULL_48_11</name>
    <dbReference type="NCBI Taxonomy" id="1798543"/>
    <lineage>
        <taxon>Bacteria</taxon>
        <taxon>Candidatus Kerfeldiibacteriota</taxon>
    </lineage>
</organism>
<feature type="compositionally biased region" description="Polar residues" evidence="3">
    <location>
        <begin position="41"/>
        <end position="62"/>
    </location>
</feature>
<feature type="region of interest" description="Disordered" evidence="3">
    <location>
        <begin position="28"/>
        <end position="92"/>
    </location>
</feature>
<sequence length="186" mass="19627">MKIVLIVIGIIILGGIAWFVFSESNDTNTNTTSGNTTTNTPVNRNEASNTNADGLNINVTNDSGSNVNATSNANTGTTNTASSNTNSANTNTTSNQSVIVTASGFSPKTVTIGVGQSVTWMNSDNRPHYVAPDDHPSHQAYSGIWDDNGAGNISSEELYTFQFNTAGTYTYHDHLNSSLTGTVVVR</sequence>
<dbReference type="Proteomes" id="UP000179164">
    <property type="component" value="Unassembled WGS sequence"/>
</dbReference>
<dbReference type="Pfam" id="PF00127">
    <property type="entry name" value="Copper-bind"/>
    <property type="match status" value="1"/>
</dbReference>
<evidence type="ECO:0000256" key="2">
    <source>
        <dbReference type="ARBA" id="ARBA00023008"/>
    </source>
</evidence>
<evidence type="ECO:0000313" key="5">
    <source>
        <dbReference type="EMBL" id="OGY82508.1"/>
    </source>
</evidence>
<dbReference type="AlphaFoldDB" id="A0A1G2B026"/>
<reference evidence="5 6" key="1">
    <citation type="journal article" date="2016" name="Nat. Commun.">
        <title>Thousands of microbial genomes shed light on interconnected biogeochemical processes in an aquifer system.</title>
        <authorList>
            <person name="Anantharaman K."/>
            <person name="Brown C.T."/>
            <person name="Hug L.A."/>
            <person name="Sharon I."/>
            <person name="Castelle C.J."/>
            <person name="Probst A.J."/>
            <person name="Thomas B.C."/>
            <person name="Singh A."/>
            <person name="Wilkins M.J."/>
            <person name="Karaoz U."/>
            <person name="Brodie E.L."/>
            <person name="Williams K.H."/>
            <person name="Hubbard S.S."/>
            <person name="Banfield J.F."/>
        </authorList>
    </citation>
    <scope>NUCLEOTIDE SEQUENCE [LARGE SCALE GENOMIC DNA]</scope>
</reference>
<dbReference type="EMBL" id="MHKE01000019">
    <property type="protein sequence ID" value="OGY82508.1"/>
    <property type="molecule type" value="Genomic_DNA"/>
</dbReference>
<dbReference type="SUPFAM" id="SSF49503">
    <property type="entry name" value="Cupredoxins"/>
    <property type="match status" value="1"/>
</dbReference>
<dbReference type="Gene3D" id="2.60.40.420">
    <property type="entry name" value="Cupredoxins - blue copper proteins"/>
    <property type="match status" value="1"/>
</dbReference>
<name>A0A1G2B026_9BACT</name>
<feature type="compositionally biased region" description="Low complexity" evidence="3">
    <location>
        <begin position="63"/>
        <end position="92"/>
    </location>
</feature>
<dbReference type="GO" id="GO:0009055">
    <property type="term" value="F:electron transfer activity"/>
    <property type="evidence" value="ECO:0007669"/>
    <property type="project" value="InterPro"/>
</dbReference>
<evidence type="ECO:0000313" key="6">
    <source>
        <dbReference type="Proteomes" id="UP000179164"/>
    </source>
</evidence>
<evidence type="ECO:0000256" key="3">
    <source>
        <dbReference type="SAM" id="MobiDB-lite"/>
    </source>
</evidence>
<dbReference type="InterPro" id="IPR000923">
    <property type="entry name" value="BlueCu_1"/>
</dbReference>
<evidence type="ECO:0000256" key="1">
    <source>
        <dbReference type="ARBA" id="ARBA00022723"/>
    </source>
</evidence>
<protein>
    <recommendedName>
        <fullName evidence="4">Blue (type 1) copper domain-containing protein</fullName>
    </recommendedName>
</protein>
<dbReference type="STRING" id="1798543.A2898_01395"/>
<keyword evidence="1" id="KW-0479">Metal-binding</keyword>
<accession>A0A1G2B026</accession>
<comment type="caution">
    <text evidence="5">The sequence shown here is derived from an EMBL/GenBank/DDBJ whole genome shotgun (WGS) entry which is preliminary data.</text>
</comment>
<dbReference type="GO" id="GO:0005507">
    <property type="term" value="F:copper ion binding"/>
    <property type="evidence" value="ECO:0007669"/>
    <property type="project" value="InterPro"/>
</dbReference>
<evidence type="ECO:0000259" key="4">
    <source>
        <dbReference type="Pfam" id="PF00127"/>
    </source>
</evidence>
<keyword evidence="2" id="KW-0186">Copper</keyword>
<proteinExistence type="predicted"/>